<proteinExistence type="predicted"/>
<dbReference type="AlphaFoldDB" id="A0A2S0UNL2"/>
<sequence length="404" mass="44158">MCRAAASAGPCPARGVILSHDFVEAALLRRAGWGVRMMAGAEDSFEDTPETLLGYLRRDRRWCQGNMQHLRLIGMPGLHPMSRFHLLQGAMSYLASVWWLMLLVLRALPGWGGSSVDVFAANPYLPGFPMLPPVTQGALAALVGLALMAPKVLGIIGHVRDHGLSLSDAPRFGLVVLSEITVSALLAPMQMVHQVRAVLRTFAGFDGGWTAHATGSLTVFQLMRFHATETLLGAVLLGLWAAGLVTAFGSCRWQSACAFRSGWPPFSRCQWPYFTAARNKGSPHEHHWVWIGYWLGTCPCGLGGESRLQWGGRGLRGAGRHLSHRLAGRRQGPGPRDHPAAWLWRRGSGHDPQQGDGKPDVGAWLCRDRAGRATPQFRCGADMGFSPRPPCDPRRDRLPDFGCR</sequence>
<evidence type="ECO:0000256" key="2">
    <source>
        <dbReference type="ARBA" id="ARBA00004881"/>
    </source>
</evidence>
<keyword evidence="8" id="KW-0472">Membrane</keyword>
<keyword evidence="11" id="KW-1185">Reference proteome</keyword>
<feature type="transmembrane region" description="Helical" evidence="8">
    <location>
        <begin position="138"/>
        <end position="159"/>
    </location>
</feature>
<evidence type="ECO:0000256" key="4">
    <source>
        <dbReference type="ARBA" id="ARBA00022676"/>
    </source>
</evidence>
<evidence type="ECO:0000313" key="10">
    <source>
        <dbReference type="EMBL" id="AWB49382.1"/>
    </source>
</evidence>
<feature type="transmembrane region" description="Helical" evidence="8">
    <location>
        <begin position="231"/>
        <end position="251"/>
    </location>
</feature>
<evidence type="ECO:0000256" key="8">
    <source>
        <dbReference type="SAM" id="Phobius"/>
    </source>
</evidence>
<evidence type="ECO:0000256" key="6">
    <source>
        <dbReference type="ARBA" id="ARBA00022989"/>
    </source>
</evidence>
<accession>A0A2S0UNL2</accession>
<evidence type="ECO:0000256" key="3">
    <source>
        <dbReference type="ARBA" id="ARBA00022475"/>
    </source>
</evidence>
<comment type="subcellular location">
    <subcellularLocation>
        <location evidence="1">Cell inner membrane</location>
        <topology evidence="1">Multi-pass membrane protein</topology>
    </subcellularLocation>
</comment>
<organism evidence="10 11">
    <name type="scientific">Paragemmobacter aquarius</name>
    <dbReference type="NCBI Taxonomy" id="2169400"/>
    <lineage>
        <taxon>Bacteria</taxon>
        <taxon>Pseudomonadati</taxon>
        <taxon>Pseudomonadota</taxon>
        <taxon>Alphaproteobacteria</taxon>
        <taxon>Rhodobacterales</taxon>
        <taxon>Paracoccaceae</taxon>
        <taxon>Paragemmobacter</taxon>
    </lineage>
</organism>
<dbReference type="PANTHER" id="PTHR43867">
    <property type="entry name" value="CELLULOSE SYNTHASE CATALYTIC SUBUNIT A [UDP-FORMING]"/>
    <property type="match status" value="1"/>
</dbReference>
<feature type="transmembrane region" description="Helical" evidence="8">
    <location>
        <begin position="90"/>
        <end position="108"/>
    </location>
</feature>
<gene>
    <name evidence="10" type="ORF">HYN69_13520</name>
</gene>
<evidence type="ECO:0000313" key="11">
    <source>
        <dbReference type="Proteomes" id="UP000244496"/>
    </source>
</evidence>
<comment type="pathway">
    <text evidence="2">Glycan metabolism.</text>
</comment>
<feature type="compositionally biased region" description="Basic and acidic residues" evidence="7">
    <location>
        <begin position="391"/>
        <end position="404"/>
    </location>
</feature>
<dbReference type="Proteomes" id="UP000244496">
    <property type="component" value="Chromosome"/>
</dbReference>
<dbReference type="InterPro" id="IPR050321">
    <property type="entry name" value="Glycosyltr_2/OpgH_subfam"/>
</dbReference>
<dbReference type="OrthoDB" id="9775281at2"/>
<protein>
    <recommendedName>
        <fullName evidence="9">Glycosyltransferase 2-like domain-containing protein</fullName>
    </recommendedName>
</protein>
<feature type="region of interest" description="Disordered" evidence="7">
    <location>
        <begin position="381"/>
        <end position="404"/>
    </location>
</feature>
<dbReference type="EMBL" id="CP028918">
    <property type="protein sequence ID" value="AWB49382.1"/>
    <property type="molecule type" value="Genomic_DNA"/>
</dbReference>
<evidence type="ECO:0000256" key="1">
    <source>
        <dbReference type="ARBA" id="ARBA00004429"/>
    </source>
</evidence>
<keyword evidence="4" id="KW-0328">Glycosyltransferase</keyword>
<feature type="region of interest" description="Disordered" evidence="7">
    <location>
        <begin position="324"/>
        <end position="359"/>
    </location>
</feature>
<feature type="domain" description="Glycosyltransferase 2-like" evidence="9">
    <location>
        <begin position="18"/>
        <end position="105"/>
    </location>
</feature>
<evidence type="ECO:0000256" key="7">
    <source>
        <dbReference type="SAM" id="MobiDB-lite"/>
    </source>
</evidence>
<evidence type="ECO:0000259" key="9">
    <source>
        <dbReference type="Pfam" id="PF13632"/>
    </source>
</evidence>
<keyword evidence="3" id="KW-1003">Cell membrane</keyword>
<dbReference type="GO" id="GO:0005886">
    <property type="term" value="C:plasma membrane"/>
    <property type="evidence" value="ECO:0007669"/>
    <property type="project" value="UniProtKB-SubCell"/>
</dbReference>
<keyword evidence="8" id="KW-0812">Transmembrane</keyword>
<keyword evidence="5" id="KW-0808">Transferase</keyword>
<dbReference type="KEGG" id="geh:HYN69_13520"/>
<name>A0A2S0UNL2_9RHOB</name>
<evidence type="ECO:0000256" key="5">
    <source>
        <dbReference type="ARBA" id="ARBA00022679"/>
    </source>
</evidence>
<dbReference type="InterPro" id="IPR001173">
    <property type="entry name" value="Glyco_trans_2-like"/>
</dbReference>
<feature type="transmembrane region" description="Helical" evidence="8">
    <location>
        <begin position="171"/>
        <end position="192"/>
    </location>
</feature>
<dbReference type="GO" id="GO:0016758">
    <property type="term" value="F:hexosyltransferase activity"/>
    <property type="evidence" value="ECO:0007669"/>
    <property type="project" value="TreeGrafter"/>
</dbReference>
<dbReference type="PANTHER" id="PTHR43867:SF5">
    <property type="entry name" value="GLUCANS BIOSYNTHESIS GLUCOSYLTRANSFERASE H"/>
    <property type="match status" value="1"/>
</dbReference>
<keyword evidence="6 8" id="KW-1133">Transmembrane helix</keyword>
<reference evidence="10 11" key="1">
    <citation type="submission" date="2018-04" db="EMBL/GenBank/DDBJ databases">
        <title>Genome sequencing of Gemmobacter.</title>
        <authorList>
            <person name="Yi H."/>
            <person name="Baek M.-G."/>
        </authorList>
    </citation>
    <scope>NUCLEOTIDE SEQUENCE [LARGE SCALE GENOMIC DNA]</scope>
    <source>
        <strain evidence="10 11">HYN0069</strain>
    </source>
</reference>
<dbReference type="Pfam" id="PF13632">
    <property type="entry name" value="Glyco_trans_2_3"/>
    <property type="match status" value="1"/>
</dbReference>